<dbReference type="HOGENOM" id="CLU_3170122_0_0_0"/>
<gene>
    <name evidence="1" type="ordered locus">Minf_1651</name>
</gene>
<organism evidence="1 2">
    <name type="scientific">Methylacidiphilum infernorum (isolate V4)</name>
    <name type="common">Methylokorus infernorum (strain V4)</name>
    <dbReference type="NCBI Taxonomy" id="481448"/>
    <lineage>
        <taxon>Bacteria</taxon>
        <taxon>Pseudomonadati</taxon>
        <taxon>Verrucomicrobiota</taxon>
        <taxon>Methylacidiphilae</taxon>
        <taxon>Methylacidiphilales</taxon>
        <taxon>Methylacidiphilaceae</taxon>
        <taxon>Methylacidiphilum (ex Ratnadevi et al. 2023)</taxon>
    </lineage>
</organism>
<evidence type="ECO:0000313" key="2">
    <source>
        <dbReference type="Proteomes" id="UP000009149"/>
    </source>
</evidence>
<dbReference type="KEGG" id="min:Minf_1651"/>
<dbReference type="EMBL" id="CP000975">
    <property type="protein sequence ID" value="ACD83705.1"/>
    <property type="molecule type" value="Genomic_DNA"/>
</dbReference>
<protein>
    <submittedName>
        <fullName evidence="1">Uncharacterized protein</fullName>
    </submittedName>
</protein>
<dbReference type="AlphaFoldDB" id="B3DWP2"/>
<accession>B3DWP2</accession>
<reference evidence="1 2" key="1">
    <citation type="journal article" date="2008" name="Biol. Direct">
        <title>Complete genome sequence of the extremely acidophilic methanotroph isolate V4, Methylacidiphilum infernorum, a representative of the bacterial phylum Verrucomicrobia.</title>
        <authorList>
            <person name="Hou S."/>
            <person name="Makarova K.S."/>
            <person name="Saw J.H."/>
            <person name="Senin P."/>
            <person name="Ly B.V."/>
            <person name="Zhou Z."/>
            <person name="Ren Y."/>
            <person name="Wang J."/>
            <person name="Galperin M.Y."/>
            <person name="Omelchenko M.V."/>
            <person name="Wolf Y.I."/>
            <person name="Yutin N."/>
            <person name="Koonin E.V."/>
            <person name="Stott M.B."/>
            <person name="Mountain B.W."/>
            <person name="Crowe M.A."/>
            <person name="Smirnova A.V."/>
            <person name="Dunfield P.F."/>
            <person name="Feng L."/>
            <person name="Wang L."/>
            <person name="Alam M."/>
        </authorList>
    </citation>
    <scope>NUCLEOTIDE SEQUENCE [LARGE SCALE GENOMIC DNA]</scope>
    <source>
        <strain evidence="2">Isolate V4</strain>
    </source>
</reference>
<name>B3DWP2_METI4</name>
<evidence type="ECO:0000313" key="1">
    <source>
        <dbReference type="EMBL" id="ACD83705.1"/>
    </source>
</evidence>
<sequence length="47" mass="5721">MLYIHFQDSKNNPALSHHNLIHKINSVKRLPMCQQLDHFYIFSIIWK</sequence>
<proteinExistence type="predicted"/>
<dbReference type="Proteomes" id="UP000009149">
    <property type="component" value="Chromosome"/>
</dbReference>